<evidence type="ECO:0000256" key="1">
    <source>
        <dbReference type="ARBA" id="ARBA00004141"/>
    </source>
</evidence>
<dbReference type="InterPro" id="IPR007016">
    <property type="entry name" value="O-antigen_ligase-rel_domated"/>
</dbReference>
<dbReference type="GO" id="GO:0016020">
    <property type="term" value="C:membrane"/>
    <property type="evidence" value="ECO:0007669"/>
    <property type="project" value="UniProtKB-SubCell"/>
</dbReference>
<feature type="transmembrane region" description="Helical" evidence="5">
    <location>
        <begin position="105"/>
        <end position="123"/>
    </location>
</feature>
<keyword evidence="4 5" id="KW-0472">Membrane</keyword>
<evidence type="ECO:0000256" key="4">
    <source>
        <dbReference type="ARBA" id="ARBA00023136"/>
    </source>
</evidence>
<feature type="transmembrane region" description="Helical" evidence="5">
    <location>
        <begin position="169"/>
        <end position="186"/>
    </location>
</feature>
<dbReference type="PANTHER" id="PTHR37422">
    <property type="entry name" value="TEICHURONIC ACID BIOSYNTHESIS PROTEIN TUAE"/>
    <property type="match status" value="1"/>
</dbReference>
<dbReference type="STRING" id="1685378.AVO44_10370"/>
<feature type="transmembrane region" description="Helical" evidence="5">
    <location>
        <begin position="80"/>
        <end position="99"/>
    </location>
</feature>
<evidence type="ECO:0000259" key="6">
    <source>
        <dbReference type="Pfam" id="PF04932"/>
    </source>
</evidence>
<evidence type="ECO:0000313" key="7">
    <source>
        <dbReference type="EMBL" id="KUJ78793.1"/>
    </source>
</evidence>
<feature type="transmembrane region" description="Helical" evidence="5">
    <location>
        <begin position="21"/>
        <end position="41"/>
    </location>
</feature>
<feature type="transmembrane region" description="Helical" evidence="5">
    <location>
        <begin position="193"/>
        <end position="210"/>
    </location>
</feature>
<evidence type="ECO:0000256" key="3">
    <source>
        <dbReference type="ARBA" id="ARBA00022989"/>
    </source>
</evidence>
<name>A0A0X3TSS7_9RHOB</name>
<evidence type="ECO:0000313" key="8">
    <source>
        <dbReference type="Proteomes" id="UP000053690"/>
    </source>
</evidence>
<protein>
    <recommendedName>
        <fullName evidence="6">O-antigen ligase-related domain-containing protein</fullName>
    </recommendedName>
</protein>
<dbReference type="RefSeq" id="WP_068336453.1">
    <property type="nucleotide sequence ID" value="NZ_LQBP01000005.1"/>
</dbReference>
<keyword evidence="2 5" id="KW-0812">Transmembrane</keyword>
<dbReference type="Proteomes" id="UP000053690">
    <property type="component" value="Unassembled WGS sequence"/>
</dbReference>
<dbReference type="AlphaFoldDB" id="A0A0X3TSS7"/>
<dbReference type="InterPro" id="IPR051533">
    <property type="entry name" value="WaaL-like"/>
</dbReference>
<sequence>MTALSQNNANRHASDLPFRHVILALCLMLVVFFGTDLFNIVLWQNNLANKLEILMLLPAMAITALYYRHLIRGAFASPELAILVIWALVSTTISSLPAYSFERCVPLVVTTAFALFLGSIMSLRGLLLFMASFYAVVMVLTMGAIAALPQARGIPPWGDTWNGIFLHKNGLGAACVMTLLTSFYAIGQVKGKLKLVFQVTFFLGLLLLVASESRTSQVVALVSMSALVVNRIIPRFEVIWAICFILFSVLLISLIAFLLSSPLADPLFALIGRKPTLSERIPIWELTWPYVMDRFWLGWGYGVFWHPDSSHLAWFSNKANLGFTPFYSHNGLIETWLNTGFLGVALLGTAIVRFFFSAFFSMRFVENRAGIVCALALMVTYLLANITESTLLGRLEANWIFFVAYVTKMNLVARAIRDDAKFRDSPVAHDGGTAKSIGSEPVYRPVNS</sequence>
<dbReference type="Pfam" id="PF04932">
    <property type="entry name" value="Wzy_C"/>
    <property type="match status" value="1"/>
</dbReference>
<evidence type="ECO:0000256" key="2">
    <source>
        <dbReference type="ARBA" id="ARBA00022692"/>
    </source>
</evidence>
<proteinExistence type="predicted"/>
<dbReference type="PANTHER" id="PTHR37422:SF17">
    <property type="entry name" value="O-ANTIGEN LIGASE"/>
    <property type="match status" value="1"/>
</dbReference>
<feature type="transmembrane region" description="Helical" evidence="5">
    <location>
        <begin position="216"/>
        <end position="233"/>
    </location>
</feature>
<feature type="domain" description="O-antigen ligase-related" evidence="6">
    <location>
        <begin position="200"/>
        <end position="347"/>
    </location>
</feature>
<keyword evidence="3 5" id="KW-1133">Transmembrane helix</keyword>
<feature type="transmembrane region" description="Helical" evidence="5">
    <location>
        <begin position="238"/>
        <end position="259"/>
    </location>
</feature>
<dbReference type="OrthoDB" id="4391260at2"/>
<accession>A0A0X3TSS7</accession>
<reference evidence="8" key="1">
    <citation type="submission" date="2015-12" db="EMBL/GenBank/DDBJ databases">
        <authorList>
            <person name="Zhang G."/>
            <person name="Stingl U."/>
        </authorList>
    </citation>
    <scope>NUCLEOTIDE SEQUENCE [LARGE SCALE GENOMIC DNA]</scope>
    <source>
        <strain evidence="8">ZGT108</strain>
    </source>
</reference>
<dbReference type="EMBL" id="LQBP01000005">
    <property type="protein sequence ID" value="KUJ78793.1"/>
    <property type="molecule type" value="Genomic_DNA"/>
</dbReference>
<comment type="subcellular location">
    <subcellularLocation>
        <location evidence="1">Membrane</location>
        <topology evidence="1">Multi-pass membrane protein</topology>
    </subcellularLocation>
</comment>
<feature type="transmembrane region" description="Helical" evidence="5">
    <location>
        <begin position="128"/>
        <end position="149"/>
    </location>
</feature>
<keyword evidence="8" id="KW-1185">Reference proteome</keyword>
<organism evidence="7 8">
    <name type="scientific">Ruegeria profundi</name>
    <dbReference type="NCBI Taxonomy" id="1685378"/>
    <lineage>
        <taxon>Bacteria</taxon>
        <taxon>Pseudomonadati</taxon>
        <taxon>Pseudomonadota</taxon>
        <taxon>Alphaproteobacteria</taxon>
        <taxon>Rhodobacterales</taxon>
        <taxon>Roseobacteraceae</taxon>
        <taxon>Ruegeria</taxon>
    </lineage>
</organism>
<feature type="transmembrane region" description="Helical" evidence="5">
    <location>
        <begin position="47"/>
        <end position="68"/>
    </location>
</feature>
<comment type="caution">
    <text evidence="7">The sequence shown here is derived from an EMBL/GenBank/DDBJ whole genome shotgun (WGS) entry which is preliminary data.</text>
</comment>
<feature type="transmembrane region" description="Helical" evidence="5">
    <location>
        <begin position="368"/>
        <end position="387"/>
    </location>
</feature>
<gene>
    <name evidence="7" type="ORF">AVO44_10370</name>
</gene>
<evidence type="ECO:0000256" key="5">
    <source>
        <dbReference type="SAM" id="Phobius"/>
    </source>
</evidence>
<feature type="transmembrane region" description="Helical" evidence="5">
    <location>
        <begin position="336"/>
        <end position="356"/>
    </location>
</feature>